<gene>
    <name evidence="5" type="ORF">RRG08_034643</name>
</gene>
<evidence type="ECO:0000256" key="1">
    <source>
        <dbReference type="ARBA" id="ARBA00004604"/>
    </source>
</evidence>
<dbReference type="PANTHER" id="PTHR21686">
    <property type="entry name" value="DEOXYNUCLEOTIDYLTRANSFERASE TERMINAL-INTERACTING PROTEIN 2"/>
    <property type="match status" value="1"/>
</dbReference>
<keyword evidence="6" id="KW-1185">Reference proteome</keyword>
<evidence type="ECO:0000256" key="2">
    <source>
        <dbReference type="ARBA" id="ARBA00023242"/>
    </source>
</evidence>
<dbReference type="GO" id="GO:0006396">
    <property type="term" value="P:RNA processing"/>
    <property type="evidence" value="ECO:0007669"/>
    <property type="project" value="TreeGrafter"/>
</dbReference>
<dbReference type="InterPro" id="IPR014810">
    <property type="entry name" value="Fcf2_C"/>
</dbReference>
<sequence>MPKKVKAGIAAKKNVTYLDSSLRTEDSNISSSSDESESVSPAISSSCKGSVLIDTATPALTLSCLRNWSSEKMEHCFQNYVSKVRKKDKIPKVGAPKLSKIGDFTPWWDSLILPRKSAAEKEVNLMKDADSFNNWFNKSCPQSDSWLSGSRPCSISEKKTVQQRAPVEDIEVPSIYSQRPKTKGRRALKRERKAEREKTLGKKWFEMRAPEVDDSTRMDMEMIRMRGVLDPKRFYKHNDRGALPKYFQMGTVVDEGTDFYSSRLTKKQRKQTLVEELMADANIRQYNKRKYSEVQQKMRNKKFKGKNSAAS</sequence>
<evidence type="ECO:0000313" key="6">
    <source>
        <dbReference type="Proteomes" id="UP001283361"/>
    </source>
</evidence>
<comment type="subcellular location">
    <subcellularLocation>
        <location evidence="1">Nucleus</location>
        <location evidence="1">Nucleolus</location>
    </subcellularLocation>
</comment>
<feature type="region of interest" description="Disordered" evidence="3">
    <location>
        <begin position="20"/>
        <end position="42"/>
    </location>
</feature>
<dbReference type="Pfam" id="PF08698">
    <property type="entry name" value="Fcf2"/>
    <property type="match status" value="1"/>
</dbReference>
<name>A0AAE1B3T4_9GAST</name>
<accession>A0AAE1B3T4</accession>
<dbReference type="GO" id="GO:0003723">
    <property type="term" value="F:RNA binding"/>
    <property type="evidence" value="ECO:0007669"/>
    <property type="project" value="TreeGrafter"/>
</dbReference>
<protein>
    <recommendedName>
        <fullName evidence="4">Fcf2 pre-rRNA processing C-terminal domain-containing protein</fullName>
    </recommendedName>
</protein>
<feature type="domain" description="Fcf2 pre-rRNA processing C-terminal" evidence="4">
    <location>
        <begin position="197"/>
        <end position="290"/>
    </location>
</feature>
<dbReference type="PANTHER" id="PTHR21686:SF12">
    <property type="entry name" value="DEOXYNUCLEOTIDYLTRANSFERASE TERMINAL-INTERACTING PROTEIN 2"/>
    <property type="match status" value="1"/>
</dbReference>
<evidence type="ECO:0000256" key="3">
    <source>
        <dbReference type="SAM" id="MobiDB-lite"/>
    </source>
</evidence>
<evidence type="ECO:0000259" key="4">
    <source>
        <dbReference type="Pfam" id="PF08698"/>
    </source>
</evidence>
<comment type="caution">
    <text evidence="5">The sequence shown here is derived from an EMBL/GenBank/DDBJ whole genome shotgun (WGS) entry which is preliminary data.</text>
</comment>
<dbReference type="EMBL" id="JAWDGP010000724">
    <property type="protein sequence ID" value="KAK3798087.1"/>
    <property type="molecule type" value="Genomic_DNA"/>
</dbReference>
<dbReference type="AlphaFoldDB" id="A0AAE1B3T4"/>
<proteinExistence type="predicted"/>
<dbReference type="Proteomes" id="UP001283361">
    <property type="component" value="Unassembled WGS sequence"/>
</dbReference>
<reference evidence="5" key="1">
    <citation type="journal article" date="2023" name="G3 (Bethesda)">
        <title>A reference genome for the long-term kleptoplast-retaining sea slug Elysia crispata morphotype clarki.</title>
        <authorList>
            <person name="Eastman K.E."/>
            <person name="Pendleton A.L."/>
            <person name="Shaikh M.A."/>
            <person name="Suttiyut T."/>
            <person name="Ogas R."/>
            <person name="Tomko P."/>
            <person name="Gavelis G."/>
            <person name="Widhalm J.R."/>
            <person name="Wisecaver J.H."/>
        </authorList>
    </citation>
    <scope>NUCLEOTIDE SEQUENCE</scope>
    <source>
        <strain evidence="5">ECLA1</strain>
    </source>
</reference>
<dbReference type="InterPro" id="IPR039883">
    <property type="entry name" value="Fcf2/DNTTIP2"/>
</dbReference>
<feature type="compositionally biased region" description="Low complexity" evidence="3">
    <location>
        <begin position="27"/>
        <end position="42"/>
    </location>
</feature>
<dbReference type="GO" id="GO:0005730">
    <property type="term" value="C:nucleolus"/>
    <property type="evidence" value="ECO:0007669"/>
    <property type="project" value="UniProtKB-SubCell"/>
</dbReference>
<keyword evidence="2" id="KW-0539">Nucleus</keyword>
<evidence type="ECO:0000313" key="5">
    <source>
        <dbReference type="EMBL" id="KAK3798087.1"/>
    </source>
</evidence>
<organism evidence="5 6">
    <name type="scientific">Elysia crispata</name>
    <name type="common">lettuce slug</name>
    <dbReference type="NCBI Taxonomy" id="231223"/>
    <lineage>
        <taxon>Eukaryota</taxon>
        <taxon>Metazoa</taxon>
        <taxon>Spiralia</taxon>
        <taxon>Lophotrochozoa</taxon>
        <taxon>Mollusca</taxon>
        <taxon>Gastropoda</taxon>
        <taxon>Heterobranchia</taxon>
        <taxon>Euthyneura</taxon>
        <taxon>Panpulmonata</taxon>
        <taxon>Sacoglossa</taxon>
        <taxon>Placobranchoidea</taxon>
        <taxon>Plakobranchidae</taxon>
        <taxon>Elysia</taxon>
    </lineage>
</organism>